<dbReference type="GO" id="GO:0016787">
    <property type="term" value="F:hydrolase activity"/>
    <property type="evidence" value="ECO:0007669"/>
    <property type="project" value="UniProtKB-KW"/>
</dbReference>
<dbReference type="InterPro" id="IPR015797">
    <property type="entry name" value="NUDIX_hydrolase-like_dom_sf"/>
</dbReference>
<evidence type="ECO:0000256" key="1">
    <source>
        <dbReference type="ARBA" id="ARBA00022801"/>
    </source>
</evidence>
<keyword evidence="1" id="KW-0378">Hydrolase</keyword>
<sequence length="140" mass="16173">MVIPIKKAYGYVTRIKNGETQVLVFQHPIREAGIQIPKGTVKPQEDAYQAVMREMKEETGLENFYVENLIAEDFWENADGAIHNRYFYKISVSNVPDEWDFQPTGGGDEEGLTFHFFWISSQHEVQLIEGHGDYLNLLFT</sequence>
<evidence type="ECO:0000313" key="3">
    <source>
        <dbReference type="EMBL" id="ASS95498.1"/>
    </source>
</evidence>
<dbReference type="PROSITE" id="PS51462">
    <property type="entry name" value="NUDIX"/>
    <property type="match status" value="1"/>
</dbReference>
<dbReference type="GeneID" id="56474507"/>
<dbReference type="PROSITE" id="PS00893">
    <property type="entry name" value="NUDIX_BOX"/>
    <property type="match status" value="1"/>
</dbReference>
<dbReference type="SUPFAM" id="SSF55811">
    <property type="entry name" value="Nudix"/>
    <property type="match status" value="1"/>
</dbReference>
<evidence type="ECO:0000259" key="2">
    <source>
        <dbReference type="PROSITE" id="PS51462"/>
    </source>
</evidence>
<dbReference type="InterPro" id="IPR020084">
    <property type="entry name" value="NUDIX_hydrolase_CS"/>
</dbReference>
<proteinExistence type="predicted"/>
<dbReference type="AlphaFoldDB" id="A0A223EJS6"/>
<accession>A0A223EJS6</accession>
<dbReference type="Pfam" id="PF00293">
    <property type="entry name" value="NUDIX"/>
    <property type="match status" value="1"/>
</dbReference>
<dbReference type="OrthoDB" id="2661124at2"/>
<reference evidence="3 4" key="1">
    <citation type="submission" date="2016-10" db="EMBL/GenBank/DDBJ databases">
        <title>The whole genome sequencing and assembly of Bacillus simplex DSM 1321 strain.</title>
        <authorList>
            <person name="Park M.-K."/>
            <person name="Lee Y.-J."/>
            <person name="Yi H."/>
            <person name="Bahn Y.-S."/>
            <person name="Kim J.F."/>
            <person name="Lee D.-W."/>
        </authorList>
    </citation>
    <scope>NUCLEOTIDE SEQUENCE [LARGE SCALE GENOMIC DNA]</scope>
    <source>
        <strain evidence="3 4">DSM 1321</strain>
    </source>
</reference>
<dbReference type="EMBL" id="CP017704">
    <property type="protein sequence ID" value="ASS95498.1"/>
    <property type="molecule type" value="Genomic_DNA"/>
</dbReference>
<feature type="domain" description="Nudix hydrolase" evidence="2">
    <location>
        <begin position="4"/>
        <end position="140"/>
    </location>
</feature>
<name>A0A223EJS6_9BACI</name>
<evidence type="ECO:0000313" key="4">
    <source>
        <dbReference type="Proteomes" id="UP000214618"/>
    </source>
</evidence>
<gene>
    <name evidence="3" type="ORF">BS1321_17240</name>
</gene>
<organism evidence="3 4">
    <name type="scientific">Peribacillus simplex NBRC 15720 = DSM 1321</name>
    <dbReference type="NCBI Taxonomy" id="1349754"/>
    <lineage>
        <taxon>Bacteria</taxon>
        <taxon>Bacillati</taxon>
        <taxon>Bacillota</taxon>
        <taxon>Bacilli</taxon>
        <taxon>Bacillales</taxon>
        <taxon>Bacillaceae</taxon>
        <taxon>Peribacillus</taxon>
    </lineage>
</organism>
<dbReference type="CDD" id="cd04663">
    <property type="entry name" value="NUDIX_Hydrolase"/>
    <property type="match status" value="1"/>
</dbReference>
<dbReference type="InterPro" id="IPR000086">
    <property type="entry name" value="NUDIX_hydrolase_dom"/>
</dbReference>
<dbReference type="Proteomes" id="UP000214618">
    <property type="component" value="Chromosome"/>
</dbReference>
<dbReference type="Gene3D" id="3.90.79.10">
    <property type="entry name" value="Nucleoside Triphosphate Pyrophosphohydrolase"/>
    <property type="match status" value="1"/>
</dbReference>
<protein>
    <submittedName>
        <fullName evidence="3">DNA mismatch repair protein MutT</fullName>
    </submittedName>
</protein>
<dbReference type="RefSeq" id="WP_063236234.1">
    <property type="nucleotide sequence ID" value="NZ_CP017704.1"/>
</dbReference>